<keyword evidence="3" id="KW-1185">Reference proteome</keyword>
<feature type="compositionally biased region" description="Polar residues" evidence="1">
    <location>
        <begin position="86"/>
        <end position="95"/>
    </location>
</feature>
<gene>
    <name evidence="2" type="ORF">M0R45_036001</name>
</gene>
<organism evidence="2 3">
    <name type="scientific">Rubus argutus</name>
    <name type="common">Southern blackberry</name>
    <dbReference type="NCBI Taxonomy" id="59490"/>
    <lineage>
        <taxon>Eukaryota</taxon>
        <taxon>Viridiplantae</taxon>
        <taxon>Streptophyta</taxon>
        <taxon>Embryophyta</taxon>
        <taxon>Tracheophyta</taxon>
        <taxon>Spermatophyta</taxon>
        <taxon>Magnoliopsida</taxon>
        <taxon>eudicotyledons</taxon>
        <taxon>Gunneridae</taxon>
        <taxon>Pentapetalae</taxon>
        <taxon>rosids</taxon>
        <taxon>fabids</taxon>
        <taxon>Rosales</taxon>
        <taxon>Rosaceae</taxon>
        <taxon>Rosoideae</taxon>
        <taxon>Rosoideae incertae sedis</taxon>
        <taxon>Rubus</taxon>
    </lineage>
</organism>
<protein>
    <submittedName>
        <fullName evidence="2">Uncharacterized protein</fullName>
    </submittedName>
</protein>
<feature type="region of interest" description="Disordered" evidence="1">
    <location>
        <begin position="81"/>
        <end position="117"/>
    </location>
</feature>
<dbReference type="AlphaFoldDB" id="A0AAW1VZB6"/>
<dbReference type="Proteomes" id="UP001457282">
    <property type="component" value="Unassembled WGS sequence"/>
</dbReference>
<evidence type="ECO:0000313" key="2">
    <source>
        <dbReference type="EMBL" id="KAK9912127.1"/>
    </source>
</evidence>
<reference evidence="2 3" key="1">
    <citation type="journal article" date="2023" name="G3 (Bethesda)">
        <title>A chromosome-length genome assembly and annotation of blackberry (Rubus argutus, cv. 'Hillquist').</title>
        <authorList>
            <person name="Bruna T."/>
            <person name="Aryal R."/>
            <person name="Dudchenko O."/>
            <person name="Sargent D.J."/>
            <person name="Mead D."/>
            <person name="Buti M."/>
            <person name="Cavallini A."/>
            <person name="Hytonen T."/>
            <person name="Andres J."/>
            <person name="Pham M."/>
            <person name="Weisz D."/>
            <person name="Mascagni F."/>
            <person name="Usai G."/>
            <person name="Natali L."/>
            <person name="Bassil N."/>
            <person name="Fernandez G.E."/>
            <person name="Lomsadze A."/>
            <person name="Armour M."/>
            <person name="Olukolu B."/>
            <person name="Poorten T."/>
            <person name="Britton C."/>
            <person name="Davik J."/>
            <person name="Ashrafi H."/>
            <person name="Aiden E.L."/>
            <person name="Borodovsky M."/>
            <person name="Worthington M."/>
        </authorList>
    </citation>
    <scope>NUCLEOTIDE SEQUENCE [LARGE SCALE GENOMIC DNA]</scope>
    <source>
        <strain evidence="2">PI 553951</strain>
    </source>
</reference>
<evidence type="ECO:0000313" key="3">
    <source>
        <dbReference type="Proteomes" id="UP001457282"/>
    </source>
</evidence>
<name>A0AAW1VZB6_RUBAR</name>
<proteinExistence type="predicted"/>
<evidence type="ECO:0000256" key="1">
    <source>
        <dbReference type="SAM" id="MobiDB-lite"/>
    </source>
</evidence>
<accession>A0AAW1VZB6</accession>
<dbReference type="EMBL" id="JBEDUW010000007">
    <property type="protein sequence ID" value="KAK9912127.1"/>
    <property type="molecule type" value="Genomic_DNA"/>
</dbReference>
<comment type="caution">
    <text evidence="2">The sequence shown here is derived from an EMBL/GenBank/DDBJ whole genome shotgun (WGS) entry which is preliminary data.</text>
</comment>
<sequence>MEAQLPLPPPPLATTVLSSCHCPTALYSCTSPALHFNKSPSIILALTNSATTPYQAVHSHKHHSHLTFPVRDLLSISNPPYPFHNHQFTNQATPPKSTPKSHHRALPNLPSPHQPVK</sequence>